<protein>
    <recommendedName>
        <fullName evidence="5">Lipoprotein</fullName>
    </recommendedName>
</protein>
<dbReference type="OrthoDB" id="2418662at2"/>
<proteinExistence type="predicted"/>
<dbReference type="Proteomes" id="UP000242700">
    <property type="component" value="Unassembled WGS sequence"/>
</dbReference>
<dbReference type="AlphaFoldDB" id="A0A1G8WHC2"/>
<dbReference type="EMBL" id="FNFI01000002">
    <property type="protein sequence ID" value="SDJ77497.1"/>
    <property type="molecule type" value="Genomic_DNA"/>
</dbReference>
<dbReference type="RefSeq" id="WP_092595504.1">
    <property type="nucleotide sequence ID" value="NZ_FNFI01000002.1"/>
</dbReference>
<feature type="signal peptide" evidence="2">
    <location>
        <begin position="1"/>
        <end position="20"/>
    </location>
</feature>
<evidence type="ECO:0000256" key="1">
    <source>
        <dbReference type="SAM" id="MobiDB-lite"/>
    </source>
</evidence>
<name>A0A1G8WHC2_9STAP</name>
<gene>
    <name evidence="3" type="ORF">SAMN05216187_102248</name>
</gene>
<sequence>MKIKSFVLFSSALLFLTACSDSGEESTDSASDGANTEETSAETSESKSEENSSTSDSEEVDASESSSDNLLDIENSEGGWINFSGESKGSPDYKVTPEIEYDPASEYELNIGAYISYFSNGEFLETVQSSSGPIEQVEDADTIRVSYHNSFEDKISLTKK</sequence>
<feature type="chain" id="PRO_5039092426" description="Lipoprotein" evidence="2">
    <location>
        <begin position="21"/>
        <end position="160"/>
    </location>
</feature>
<evidence type="ECO:0000313" key="3">
    <source>
        <dbReference type="EMBL" id="SDJ77497.1"/>
    </source>
</evidence>
<evidence type="ECO:0008006" key="5">
    <source>
        <dbReference type="Google" id="ProtNLM"/>
    </source>
</evidence>
<reference evidence="4" key="1">
    <citation type="submission" date="2016-10" db="EMBL/GenBank/DDBJ databases">
        <authorList>
            <person name="Varghese N."/>
            <person name="Submissions S."/>
        </authorList>
    </citation>
    <scope>NUCLEOTIDE SEQUENCE [LARGE SCALE GENOMIC DNA]</scope>
    <source>
        <strain evidence="4">CGMCC 1.8911</strain>
    </source>
</reference>
<keyword evidence="2" id="KW-0732">Signal</keyword>
<organism evidence="3 4">
    <name type="scientific">Jeotgalicoccus aerolatus</name>
    <dbReference type="NCBI Taxonomy" id="709510"/>
    <lineage>
        <taxon>Bacteria</taxon>
        <taxon>Bacillati</taxon>
        <taxon>Bacillota</taxon>
        <taxon>Bacilli</taxon>
        <taxon>Bacillales</taxon>
        <taxon>Staphylococcaceae</taxon>
        <taxon>Jeotgalicoccus</taxon>
    </lineage>
</organism>
<evidence type="ECO:0000313" key="4">
    <source>
        <dbReference type="Proteomes" id="UP000242700"/>
    </source>
</evidence>
<dbReference type="PROSITE" id="PS51257">
    <property type="entry name" value="PROKAR_LIPOPROTEIN"/>
    <property type="match status" value="1"/>
</dbReference>
<feature type="region of interest" description="Disordered" evidence="1">
    <location>
        <begin position="21"/>
        <end position="95"/>
    </location>
</feature>
<evidence type="ECO:0000256" key="2">
    <source>
        <dbReference type="SAM" id="SignalP"/>
    </source>
</evidence>
<accession>A0A1G8WHC2</accession>